<evidence type="ECO:0000259" key="5">
    <source>
        <dbReference type="PROSITE" id="PS51465"/>
    </source>
</evidence>
<dbReference type="Proteomes" id="UP000691718">
    <property type="component" value="Unassembled WGS sequence"/>
</dbReference>
<keyword evidence="4" id="KW-0732">Signal</keyword>
<evidence type="ECO:0000256" key="3">
    <source>
        <dbReference type="ARBA" id="ARBA00023157"/>
    </source>
</evidence>
<dbReference type="OrthoDB" id="126772at2759"/>
<dbReference type="CDD" id="cd00104">
    <property type="entry name" value="KAZAL_FS"/>
    <property type="match status" value="3"/>
</dbReference>
<evidence type="ECO:0000256" key="2">
    <source>
        <dbReference type="ARBA" id="ARBA00022900"/>
    </source>
</evidence>
<proteinExistence type="predicted"/>
<keyword evidence="3" id="KW-1015">Disulfide bond</keyword>
<dbReference type="EMBL" id="CAJQZP010000312">
    <property type="protein sequence ID" value="CAG4956263.1"/>
    <property type="molecule type" value="Genomic_DNA"/>
</dbReference>
<dbReference type="AlphaFoldDB" id="A0A8S3WFP3"/>
<sequence>MILKFGTLLLIALYLSVTTALPPCTCTREKKPVCGSDGQTYGNLCMLNCAQLLNPSVTLQRFGACEENPLPSDGDSQVNIVEVSSCSCPHAAKYVCGSDGHTYDNACLLNCASISNPGLHIQNDGSCDNSVKVVDHAENVTCNCTKNYKPVCASNGVTFENECMMHCSGTHLTVQNPGPCESN</sequence>
<evidence type="ECO:0000256" key="4">
    <source>
        <dbReference type="SAM" id="SignalP"/>
    </source>
</evidence>
<dbReference type="PANTHER" id="PTHR21131:SF0">
    <property type="entry name" value="GEO10195P1-RELATED"/>
    <property type="match status" value="1"/>
</dbReference>
<comment type="caution">
    <text evidence="6">The sequence shown here is derived from an EMBL/GenBank/DDBJ whole genome shotgun (WGS) entry which is preliminary data.</text>
</comment>
<dbReference type="SMART" id="SM00280">
    <property type="entry name" value="KAZAL"/>
    <property type="match status" value="3"/>
</dbReference>
<dbReference type="PROSITE" id="PS00282">
    <property type="entry name" value="KAZAL_1"/>
    <property type="match status" value="1"/>
</dbReference>
<feature type="domain" description="Kazal-like" evidence="5">
    <location>
        <begin position="136"/>
        <end position="182"/>
    </location>
</feature>
<gene>
    <name evidence="6" type="ORF">PAPOLLO_LOCUS5508</name>
</gene>
<dbReference type="GO" id="GO:0004867">
    <property type="term" value="F:serine-type endopeptidase inhibitor activity"/>
    <property type="evidence" value="ECO:0007669"/>
    <property type="project" value="UniProtKB-KW"/>
</dbReference>
<feature type="chain" id="PRO_5035740862" evidence="4">
    <location>
        <begin position="21"/>
        <end position="183"/>
    </location>
</feature>
<dbReference type="PROSITE" id="PS51465">
    <property type="entry name" value="KAZAL_2"/>
    <property type="match status" value="3"/>
</dbReference>
<dbReference type="PANTHER" id="PTHR21131">
    <property type="entry name" value="SERINE-TYPE ENDOPEPTIDASE INHIBITOR"/>
    <property type="match status" value="1"/>
</dbReference>
<evidence type="ECO:0000313" key="6">
    <source>
        <dbReference type="EMBL" id="CAG4956263.1"/>
    </source>
</evidence>
<name>A0A8S3WFP3_PARAO</name>
<dbReference type="InterPro" id="IPR002350">
    <property type="entry name" value="Kazal_dom"/>
</dbReference>
<feature type="domain" description="Kazal-like" evidence="5">
    <location>
        <begin position="80"/>
        <end position="129"/>
    </location>
</feature>
<keyword evidence="1" id="KW-0646">Protease inhibitor</keyword>
<protein>
    <submittedName>
        <fullName evidence="6">(apollo) hypothetical protein</fullName>
    </submittedName>
</protein>
<evidence type="ECO:0000313" key="7">
    <source>
        <dbReference type="Proteomes" id="UP000691718"/>
    </source>
</evidence>
<keyword evidence="2" id="KW-0722">Serine protease inhibitor</keyword>
<dbReference type="Pfam" id="PF07648">
    <property type="entry name" value="Kazal_2"/>
    <property type="match status" value="1"/>
</dbReference>
<evidence type="ECO:0000256" key="1">
    <source>
        <dbReference type="ARBA" id="ARBA00022690"/>
    </source>
</evidence>
<feature type="domain" description="Kazal-like" evidence="5">
    <location>
        <begin position="18"/>
        <end position="67"/>
    </location>
</feature>
<feature type="signal peptide" evidence="4">
    <location>
        <begin position="1"/>
        <end position="20"/>
    </location>
</feature>
<keyword evidence="7" id="KW-1185">Reference proteome</keyword>
<reference evidence="6" key="1">
    <citation type="submission" date="2021-04" db="EMBL/GenBank/DDBJ databases">
        <authorList>
            <person name="Tunstrom K."/>
        </authorList>
    </citation>
    <scope>NUCLEOTIDE SEQUENCE</scope>
</reference>
<dbReference type="Pfam" id="PF00050">
    <property type="entry name" value="Kazal_1"/>
    <property type="match status" value="2"/>
</dbReference>
<dbReference type="InterPro" id="IPR053265">
    <property type="entry name" value="Serpin"/>
</dbReference>
<accession>A0A8S3WFP3</accession>
<organism evidence="6 7">
    <name type="scientific">Parnassius apollo</name>
    <name type="common">Apollo butterfly</name>
    <name type="synonym">Papilio apollo</name>
    <dbReference type="NCBI Taxonomy" id="110799"/>
    <lineage>
        <taxon>Eukaryota</taxon>
        <taxon>Metazoa</taxon>
        <taxon>Ecdysozoa</taxon>
        <taxon>Arthropoda</taxon>
        <taxon>Hexapoda</taxon>
        <taxon>Insecta</taxon>
        <taxon>Pterygota</taxon>
        <taxon>Neoptera</taxon>
        <taxon>Endopterygota</taxon>
        <taxon>Lepidoptera</taxon>
        <taxon>Glossata</taxon>
        <taxon>Ditrysia</taxon>
        <taxon>Papilionoidea</taxon>
        <taxon>Papilionidae</taxon>
        <taxon>Parnassiinae</taxon>
        <taxon>Parnassini</taxon>
        <taxon>Parnassius</taxon>
        <taxon>Parnassius</taxon>
    </lineage>
</organism>
<dbReference type="FunFam" id="3.30.60.30:FF:000067">
    <property type="entry name" value="Thrombin inhibitor rhodniin"/>
    <property type="match status" value="1"/>
</dbReference>